<comment type="caution">
    <text evidence="18">The sequence shown here is derived from an EMBL/GenBank/DDBJ whole genome shotgun (WGS) entry which is preliminary data.</text>
</comment>
<evidence type="ECO:0000256" key="12">
    <source>
        <dbReference type="ARBA" id="ARBA00023136"/>
    </source>
</evidence>
<feature type="region of interest" description="Disordered" evidence="15">
    <location>
        <begin position="285"/>
        <end position="499"/>
    </location>
</feature>
<dbReference type="InterPro" id="IPR052214">
    <property type="entry name" value="DAG_Lipase-Related"/>
</dbReference>
<feature type="compositionally biased region" description="Basic residues" evidence="15">
    <location>
        <begin position="1073"/>
        <end position="1082"/>
    </location>
</feature>
<evidence type="ECO:0000313" key="19">
    <source>
        <dbReference type="Proteomes" id="UP001491310"/>
    </source>
</evidence>
<feature type="domain" description="Fungal lipase-type" evidence="17">
    <location>
        <begin position="749"/>
        <end position="920"/>
    </location>
</feature>
<evidence type="ECO:0000256" key="2">
    <source>
        <dbReference type="ARBA" id="ARBA00004651"/>
    </source>
</evidence>
<evidence type="ECO:0000313" key="18">
    <source>
        <dbReference type="EMBL" id="KAK9914850.1"/>
    </source>
</evidence>
<feature type="region of interest" description="Disordered" evidence="15">
    <location>
        <begin position="513"/>
        <end position="564"/>
    </location>
</feature>
<feature type="compositionally biased region" description="Basic and acidic residues" evidence="15">
    <location>
        <begin position="337"/>
        <end position="359"/>
    </location>
</feature>
<dbReference type="PANTHER" id="PTHR45792:SF8">
    <property type="entry name" value="DIACYLGLYCEROL LIPASE-ALPHA"/>
    <property type="match status" value="1"/>
</dbReference>
<evidence type="ECO:0000256" key="14">
    <source>
        <dbReference type="ARBA" id="ARBA00026104"/>
    </source>
</evidence>
<feature type="compositionally biased region" description="Basic and acidic residues" evidence="15">
    <location>
        <begin position="306"/>
        <end position="315"/>
    </location>
</feature>
<dbReference type="PANTHER" id="PTHR45792">
    <property type="entry name" value="DIACYLGLYCEROL LIPASE HOMOLOG-RELATED"/>
    <property type="match status" value="1"/>
</dbReference>
<keyword evidence="8" id="KW-0106">Calcium</keyword>
<feature type="compositionally biased region" description="Basic and acidic residues" evidence="15">
    <location>
        <begin position="391"/>
        <end position="420"/>
    </location>
</feature>
<dbReference type="InterPro" id="IPR002921">
    <property type="entry name" value="Fungal_lipase-type"/>
</dbReference>
<feature type="transmembrane region" description="Helical" evidence="16">
    <location>
        <begin position="20"/>
        <end position="42"/>
    </location>
</feature>
<keyword evidence="19" id="KW-1185">Reference proteome</keyword>
<proteinExistence type="predicted"/>
<dbReference type="Proteomes" id="UP001491310">
    <property type="component" value="Unassembled WGS sequence"/>
</dbReference>
<organism evidence="18 19">
    <name type="scientific">Coccomyxa subellipsoidea</name>
    <dbReference type="NCBI Taxonomy" id="248742"/>
    <lineage>
        <taxon>Eukaryota</taxon>
        <taxon>Viridiplantae</taxon>
        <taxon>Chlorophyta</taxon>
        <taxon>core chlorophytes</taxon>
        <taxon>Trebouxiophyceae</taxon>
        <taxon>Trebouxiophyceae incertae sedis</taxon>
        <taxon>Coccomyxaceae</taxon>
        <taxon>Coccomyxa</taxon>
    </lineage>
</organism>
<reference evidence="18 19" key="1">
    <citation type="journal article" date="2024" name="Nat. Commun.">
        <title>Phylogenomics reveals the evolutionary origins of lichenization in chlorophyte algae.</title>
        <authorList>
            <person name="Puginier C."/>
            <person name="Libourel C."/>
            <person name="Otte J."/>
            <person name="Skaloud P."/>
            <person name="Haon M."/>
            <person name="Grisel S."/>
            <person name="Petersen M."/>
            <person name="Berrin J.G."/>
            <person name="Delaux P.M."/>
            <person name="Dal Grande F."/>
            <person name="Keller J."/>
        </authorList>
    </citation>
    <scope>NUCLEOTIDE SEQUENCE [LARGE SCALE GENOMIC DNA]</scope>
    <source>
        <strain evidence="18 19">SAG 216-7</strain>
    </source>
</reference>
<accession>A0ABR2YSZ1</accession>
<evidence type="ECO:0000256" key="7">
    <source>
        <dbReference type="ARBA" id="ARBA00022801"/>
    </source>
</evidence>
<evidence type="ECO:0000256" key="9">
    <source>
        <dbReference type="ARBA" id="ARBA00022963"/>
    </source>
</evidence>
<feature type="transmembrane region" description="Helical" evidence="16">
    <location>
        <begin position="54"/>
        <end position="80"/>
    </location>
</feature>
<dbReference type="CDD" id="cd00519">
    <property type="entry name" value="Lipase_3"/>
    <property type="match status" value="1"/>
</dbReference>
<dbReference type="EMBL" id="JALJOT010000005">
    <property type="protein sequence ID" value="KAK9914850.1"/>
    <property type="molecule type" value="Genomic_DNA"/>
</dbReference>
<keyword evidence="4" id="KW-0597">Phosphoprotein</keyword>
<comment type="subcellular location">
    <subcellularLocation>
        <location evidence="2">Cell membrane</location>
        <topology evidence="2">Multi-pass membrane protein</topology>
    </subcellularLocation>
</comment>
<evidence type="ECO:0000256" key="4">
    <source>
        <dbReference type="ARBA" id="ARBA00022553"/>
    </source>
</evidence>
<dbReference type="Gene3D" id="3.40.50.1820">
    <property type="entry name" value="alpha/beta hydrolase"/>
    <property type="match status" value="1"/>
</dbReference>
<evidence type="ECO:0000256" key="11">
    <source>
        <dbReference type="ARBA" id="ARBA00023098"/>
    </source>
</evidence>
<evidence type="ECO:0000259" key="17">
    <source>
        <dbReference type="Pfam" id="PF01764"/>
    </source>
</evidence>
<comment type="cofactor">
    <cofactor evidence="1">
        <name>Ca(2+)</name>
        <dbReference type="ChEBI" id="CHEBI:29108"/>
    </cofactor>
</comment>
<feature type="transmembrane region" description="Helical" evidence="16">
    <location>
        <begin position="100"/>
        <end position="122"/>
    </location>
</feature>
<evidence type="ECO:0000256" key="13">
    <source>
        <dbReference type="ARBA" id="ARBA00024531"/>
    </source>
</evidence>
<evidence type="ECO:0000256" key="3">
    <source>
        <dbReference type="ARBA" id="ARBA00022475"/>
    </source>
</evidence>
<keyword evidence="12 16" id="KW-0472">Membrane</keyword>
<keyword evidence="9" id="KW-0442">Lipid degradation</keyword>
<comment type="catalytic activity">
    <reaction evidence="13">
        <text>a 1,2-diacyl-sn-glycerol + H2O = a 2-acylglycerol + a fatty acid + H(+)</text>
        <dbReference type="Rhea" id="RHEA:33275"/>
        <dbReference type="ChEBI" id="CHEBI:15377"/>
        <dbReference type="ChEBI" id="CHEBI:15378"/>
        <dbReference type="ChEBI" id="CHEBI:17389"/>
        <dbReference type="ChEBI" id="CHEBI:17815"/>
        <dbReference type="ChEBI" id="CHEBI:28868"/>
        <dbReference type="EC" id="3.1.1.116"/>
    </reaction>
    <physiologicalReaction direction="left-to-right" evidence="13">
        <dbReference type="Rhea" id="RHEA:33276"/>
    </physiologicalReaction>
</comment>
<keyword evidence="11" id="KW-0443">Lipid metabolism</keyword>
<keyword evidence="10 16" id="KW-1133">Transmembrane helix</keyword>
<feature type="region of interest" description="Disordered" evidence="15">
    <location>
        <begin position="1062"/>
        <end position="1088"/>
    </location>
</feature>
<evidence type="ECO:0000256" key="1">
    <source>
        <dbReference type="ARBA" id="ARBA00001913"/>
    </source>
</evidence>
<evidence type="ECO:0000256" key="10">
    <source>
        <dbReference type="ARBA" id="ARBA00022989"/>
    </source>
</evidence>
<keyword evidence="7" id="KW-0378">Hydrolase</keyword>
<keyword evidence="5 16" id="KW-0812">Transmembrane</keyword>
<dbReference type="EC" id="3.1.1.116" evidence="14"/>
<sequence>MPALRIYGRRWHTCTDMVPVPSILGLLFHGAWIVVFSALVRIFHEWETCRGPGVHYIVTTAGLWAVFVVSFAMEVVLTVIGCRGTPLEISKRYAVVPILYVQSVVWILQAIFMLYGTVVVAVAQPSCWQGMRQRHVLMTTQAMVYSTWIFSVVLWLTVYVVYNAYPARAKVHTWEKRVVCISWVFGCYKTMMQQVDGRSAPLTSVAQMLSGLFGNADLTPSDLVAALVLCTAAQHQRRRLHIKHALEPVEDVLSNLNLSESNGSDEEGGVRDDGAQMYTGIDERTLAKQTSENSSAAASHITTPGRTRDSPRDSGDANGRVGTGPELHSTPSSALRHSLESKRRSSVDHDGSGGEKAEGEESEGIGSKLKQLKERFSIRGSETGEEEEEAEKEREKLQLPEELKEKLKEKVRRQSEKWREAGPAVGEVAGHKVSAPDKDTTILRLPHRHESKGSSDIGPIWTERDSAGRGAKQAGRADRVSEEGGSEDGSSEKAAPGPLSAFGNYVGSWLGMASVPEGTEQDPDEDLMAIPDVPGQSPNQSHHGAGSGNGAVESSAGRSGSITLNLSEVDAQTLRDYERRTGSTAEGMEHIIEDFHKNQEFPNSRRISQQFPVILTPSEQVSEQVEELNIDMEPGEIVDDILGKRKNVAYDTLVEAADYARFACAAYAVVEYQDTRDGKPKAKVSSCCGCCTGCCCCASKTVESDEVRRTIADVAGVDEKDVLYFSPSNQALAHLPYCIALDKKRKAVVVAIRGTMSMADVVTDAVVHPEGIDDWLPPKLSKRNKHKRGTAFGHAGIVASASAVLADLEKGGILRVLLGGDEERETMDEEGGADNKGEAVGAIMQEKVDAKGYRLVVTGHSLGAGAAALISLKLRDRFEDLKCWAFSPPGGLISESLLPAMSEWCVSVVCGKDAVPRMTVNNLSRLMDEMVTALARARHHKLRVLIGGWWRKEKRPPPQHLFRPYEEIPLECRIFLEKYYKSVERRGKEMDMYPPGRIIFVRPLKTLVGRRHRGGPRRLQKGWDCVWITPKELIAEGILISGRMMEHHLLQSTVQGAIDHILERHPGNPNPKKAPKRRRLRKKSDNPKDFAELAQVVVEGPEQQSPL</sequence>
<keyword evidence="3" id="KW-1003">Cell membrane</keyword>
<feature type="compositionally biased region" description="Polar residues" evidence="15">
    <location>
        <begin position="287"/>
        <end position="305"/>
    </location>
</feature>
<evidence type="ECO:0000256" key="16">
    <source>
        <dbReference type="SAM" id="Phobius"/>
    </source>
</evidence>
<evidence type="ECO:0000256" key="15">
    <source>
        <dbReference type="SAM" id="MobiDB-lite"/>
    </source>
</evidence>
<evidence type="ECO:0000256" key="8">
    <source>
        <dbReference type="ARBA" id="ARBA00022837"/>
    </source>
</evidence>
<protein>
    <recommendedName>
        <fullName evidence="14">sn-1-specific diacylglycerol lipase</fullName>
        <ecNumber evidence="14">3.1.1.116</ecNumber>
    </recommendedName>
</protein>
<dbReference type="SUPFAM" id="SSF53474">
    <property type="entry name" value="alpha/beta-Hydrolases"/>
    <property type="match status" value="1"/>
</dbReference>
<gene>
    <name evidence="18" type="ORF">WJX75_001292</name>
</gene>
<keyword evidence="6" id="KW-0479">Metal-binding</keyword>
<dbReference type="Pfam" id="PF01764">
    <property type="entry name" value="Lipase_3"/>
    <property type="match status" value="1"/>
</dbReference>
<dbReference type="InterPro" id="IPR029058">
    <property type="entry name" value="AB_hydrolase_fold"/>
</dbReference>
<evidence type="ECO:0000256" key="6">
    <source>
        <dbReference type="ARBA" id="ARBA00022723"/>
    </source>
</evidence>
<name>A0ABR2YSZ1_9CHLO</name>
<evidence type="ECO:0000256" key="5">
    <source>
        <dbReference type="ARBA" id="ARBA00022692"/>
    </source>
</evidence>
<feature type="transmembrane region" description="Helical" evidence="16">
    <location>
        <begin position="142"/>
        <end position="162"/>
    </location>
</feature>